<dbReference type="EMBL" id="SSTE01018746">
    <property type="protein sequence ID" value="KAA0038320.1"/>
    <property type="molecule type" value="Genomic_DNA"/>
</dbReference>
<dbReference type="PANTHER" id="PTHR46250">
    <property type="entry name" value="MYB/SANT-LIKE DNA-BINDING DOMAIN PROTEIN-RELATED"/>
    <property type="match status" value="1"/>
</dbReference>
<dbReference type="OrthoDB" id="1748457at2759"/>
<name>A0A5A7T4M9_CUCMM</name>
<accession>A0A5A7T4M9</accession>
<comment type="caution">
    <text evidence="1">The sequence shown here is derived from an EMBL/GenBank/DDBJ whole genome shotgun (WGS) entry which is preliminary data.</text>
</comment>
<protein>
    <submittedName>
        <fullName evidence="1">Retrotransposon protein</fullName>
    </submittedName>
</protein>
<dbReference type="Proteomes" id="UP000321393">
    <property type="component" value="Unassembled WGS sequence"/>
</dbReference>
<evidence type="ECO:0000313" key="2">
    <source>
        <dbReference type="Proteomes" id="UP000321393"/>
    </source>
</evidence>
<reference evidence="1 2" key="1">
    <citation type="submission" date="2019-08" db="EMBL/GenBank/DDBJ databases">
        <title>Draft genome sequences of two oriental melons (Cucumis melo L. var makuwa).</title>
        <authorList>
            <person name="Kwon S.-Y."/>
        </authorList>
    </citation>
    <scope>NUCLEOTIDE SEQUENCE [LARGE SCALE GENOMIC DNA]</scope>
    <source>
        <strain evidence="2">cv. SW 3</strain>
        <tissue evidence="1">Leaf</tissue>
    </source>
</reference>
<gene>
    <name evidence="1" type="ORF">E6C27_scaffold270G001900</name>
</gene>
<evidence type="ECO:0000313" key="1">
    <source>
        <dbReference type="EMBL" id="KAA0038320.1"/>
    </source>
</evidence>
<proteinExistence type="predicted"/>
<organism evidence="1 2">
    <name type="scientific">Cucumis melo var. makuwa</name>
    <name type="common">Oriental melon</name>
    <dbReference type="NCBI Taxonomy" id="1194695"/>
    <lineage>
        <taxon>Eukaryota</taxon>
        <taxon>Viridiplantae</taxon>
        <taxon>Streptophyta</taxon>
        <taxon>Embryophyta</taxon>
        <taxon>Tracheophyta</taxon>
        <taxon>Spermatophyta</taxon>
        <taxon>Magnoliopsida</taxon>
        <taxon>eudicotyledons</taxon>
        <taxon>Gunneridae</taxon>
        <taxon>Pentapetalae</taxon>
        <taxon>rosids</taxon>
        <taxon>fabids</taxon>
        <taxon>Cucurbitales</taxon>
        <taxon>Cucurbitaceae</taxon>
        <taxon>Benincaseae</taxon>
        <taxon>Cucumis</taxon>
    </lineage>
</organism>
<dbReference type="AlphaFoldDB" id="A0A5A7T4M9"/>
<sequence length="200" mass="22928">MHRCSKRSLRRLVKSHPATKGLLNKSFLHYDKLSYVFGKDRGTGGRVETFTGVRSNNLAGYEAFSADTTPMYSQGLNMSPDELIGTRTTRVNEGRYISSGSKWKRGGQAADSGDVFRTAIEYRNEQLNRIAEWPVLQRQDASQTHQEVVRQLEVIPKLTLMDRCCLMHILMRNVDDMKAFLDVPDNMKYSYCNIILQENR</sequence>